<dbReference type="Gene3D" id="2.130.10.130">
    <property type="entry name" value="Integrin alpha, N-terminal"/>
    <property type="match status" value="1"/>
</dbReference>
<feature type="chain" id="PRO_5008710456" evidence="2">
    <location>
        <begin position="44"/>
        <end position="551"/>
    </location>
</feature>
<organism evidence="4 5">
    <name type="scientific">Micromonospora purpureochromogenes</name>
    <dbReference type="NCBI Taxonomy" id="47872"/>
    <lineage>
        <taxon>Bacteria</taxon>
        <taxon>Bacillati</taxon>
        <taxon>Actinomycetota</taxon>
        <taxon>Actinomycetes</taxon>
        <taxon>Micromonosporales</taxon>
        <taxon>Micromonosporaceae</taxon>
        <taxon>Micromonospora</taxon>
    </lineage>
</organism>
<dbReference type="Pfam" id="PF08924">
    <property type="entry name" value="Rv2525c_GlyHyd-like"/>
    <property type="match status" value="1"/>
</dbReference>
<dbReference type="PANTHER" id="PTHR46580:SF4">
    <property type="entry name" value="ATP_GTP-BINDING PROTEIN"/>
    <property type="match status" value="1"/>
</dbReference>
<dbReference type="SUPFAM" id="SSF69318">
    <property type="entry name" value="Integrin alpha N-terminal domain"/>
    <property type="match status" value="1"/>
</dbReference>
<feature type="domain" description="Rv2525c-like glycoside hydrolase-like" evidence="3">
    <location>
        <begin position="87"/>
        <end position="293"/>
    </location>
</feature>
<evidence type="ECO:0000313" key="5">
    <source>
        <dbReference type="Proteomes" id="UP000198228"/>
    </source>
</evidence>
<dbReference type="InterPro" id="IPR013517">
    <property type="entry name" value="FG-GAP"/>
</dbReference>
<dbReference type="SUPFAM" id="SSF51445">
    <property type="entry name" value="(Trans)glycosidases"/>
    <property type="match status" value="1"/>
</dbReference>
<dbReference type="InterPro" id="IPR015020">
    <property type="entry name" value="Rv2525c-like_Glyco_Hydro-like"/>
</dbReference>
<proteinExistence type="predicted"/>
<dbReference type="Pfam" id="PF13517">
    <property type="entry name" value="FG-GAP_3"/>
    <property type="match status" value="2"/>
</dbReference>
<dbReference type="Proteomes" id="UP000198228">
    <property type="component" value="Chromosome I"/>
</dbReference>
<dbReference type="Gene3D" id="3.20.20.80">
    <property type="entry name" value="Glycosidases"/>
    <property type="match status" value="1"/>
</dbReference>
<evidence type="ECO:0000313" key="4">
    <source>
        <dbReference type="EMBL" id="SCF35250.1"/>
    </source>
</evidence>
<evidence type="ECO:0000259" key="3">
    <source>
        <dbReference type="Pfam" id="PF08924"/>
    </source>
</evidence>
<dbReference type="InterPro" id="IPR028994">
    <property type="entry name" value="Integrin_alpha_N"/>
</dbReference>
<keyword evidence="1 2" id="KW-0732">Signal</keyword>
<feature type="signal peptide" evidence="2">
    <location>
        <begin position="1"/>
        <end position="43"/>
    </location>
</feature>
<accession>A0A1C4ZQE1</accession>
<evidence type="ECO:0000256" key="2">
    <source>
        <dbReference type="SAM" id="SignalP"/>
    </source>
</evidence>
<protein>
    <submittedName>
        <fullName evidence="4">Repeat domain-containing protein</fullName>
    </submittedName>
</protein>
<dbReference type="EMBL" id="LT607410">
    <property type="protein sequence ID" value="SCF35250.1"/>
    <property type="molecule type" value="Genomic_DNA"/>
</dbReference>
<dbReference type="AlphaFoldDB" id="A0A1C4ZQE1"/>
<dbReference type="InterPro" id="IPR017853">
    <property type="entry name" value="GH"/>
</dbReference>
<gene>
    <name evidence="4" type="ORF">GA0074696_4739</name>
</gene>
<sequence length="551" mass="59296">MVIWTGIETGMDNRYFPRSVRHLSCALLVGAVTLLAFAPAAPAADRTTAAPATAARRTAAAVTAPSPGTFTGLGFDACTAPSAETMQAWLAASPYRAIVIYFGGVNRACTQPNLTASWVAAQQAAGWHLVPVYLGLQAPCTTSTKRYLIDAANAAAQGRIQAEDAVAQAKALGLAPESVLIFDMEAYRTDDPACRSAVLAFMSAWTARLHDLGYLSGFYSSMASGVADQVAAYNTTGYVRPDYLDFARWDGVATVSDPAIPSSYWSPQRRMKQYRGDHNETWGGVSINIDNDYLDVAPIPATSFGDFNGNGWSDLLSRQPATGNLYLYPGNGTSLGIRTTIGTGWNGMDVIIRTDFTGDGHGDLIARDKATGYLWLYPHTPSGWGSRIRLGTGWNSMREITPVDDVNRDGYRDVLAVQASTGYLYLYPGRGTSFGPRSSLGTGWNTMDELAGVGDFNRDGHQDLIARQKSTGNLFLYPGRTGGLGTKLQVGTAWNGMRDLVGVGDFNRDGYPDLLAIEKSTSYLYFYRGRGTSFAARIRLGVGWGGMQPLL</sequence>
<evidence type="ECO:0000256" key="1">
    <source>
        <dbReference type="ARBA" id="ARBA00022729"/>
    </source>
</evidence>
<name>A0A1C4ZQE1_9ACTN</name>
<dbReference type="PANTHER" id="PTHR46580">
    <property type="entry name" value="SENSOR KINASE-RELATED"/>
    <property type="match status" value="1"/>
</dbReference>
<reference evidence="4 5" key="1">
    <citation type="submission" date="2016-06" db="EMBL/GenBank/DDBJ databases">
        <authorList>
            <person name="Kjaerup R.B."/>
            <person name="Dalgaard T.S."/>
            <person name="Juul-Madsen H.R."/>
        </authorList>
    </citation>
    <scope>NUCLEOTIDE SEQUENCE [LARGE SCALE GENOMIC DNA]</scope>
    <source>
        <strain evidence="4 5">DSM 43821</strain>
    </source>
</reference>